<dbReference type="Pfam" id="PF12833">
    <property type="entry name" value="HTH_18"/>
    <property type="match status" value="1"/>
</dbReference>
<gene>
    <name evidence="5" type="ORF">CLV51_105203</name>
</gene>
<evidence type="ECO:0000256" key="3">
    <source>
        <dbReference type="ARBA" id="ARBA00023163"/>
    </source>
</evidence>
<dbReference type="RefSeq" id="WP_106530265.1">
    <property type="nucleotide sequence ID" value="NZ_PYAW01000005.1"/>
</dbReference>
<dbReference type="InterPro" id="IPR037923">
    <property type="entry name" value="HTH-like"/>
</dbReference>
<dbReference type="SMART" id="SM00342">
    <property type="entry name" value="HTH_ARAC"/>
    <property type="match status" value="1"/>
</dbReference>
<organism evidence="5 6">
    <name type="scientific">Chitinophaga niastensis</name>
    <dbReference type="NCBI Taxonomy" id="536980"/>
    <lineage>
        <taxon>Bacteria</taxon>
        <taxon>Pseudomonadati</taxon>
        <taxon>Bacteroidota</taxon>
        <taxon>Chitinophagia</taxon>
        <taxon>Chitinophagales</taxon>
        <taxon>Chitinophagaceae</taxon>
        <taxon>Chitinophaga</taxon>
    </lineage>
</organism>
<dbReference type="Gene3D" id="2.60.120.280">
    <property type="entry name" value="Regulatory protein AraC"/>
    <property type="match status" value="1"/>
</dbReference>
<dbReference type="GO" id="GO:0043565">
    <property type="term" value="F:sequence-specific DNA binding"/>
    <property type="evidence" value="ECO:0007669"/>
    <property type="project" value="InterPro"/>
</dbReference>
<dbReference type="PROSITE" id="PS00041">
    <property type="entry name" value="HTH_ARAC_FAMILY_1"/>
    <property type="match status" value="1"/>
</dbReference>
<dbReference type="PROSITE" id="PS01124">
    <property type="entry name" value="HTH_ARAC_FAMILY_2"/>
    <property type="match status" value="1"/>
</dbReference>
<dbReference type="OrthoDB" id="9813413at2"/>
<sequence>MLKKKEGFQGQKAIVLPRNILTGKCAKERITTPLYITDIGYYPKAKFHYRKRMQGADQHILIYCLEGKGSITLKKDTHTIQAGDCFLIPRKWAHAYKADEQDPWTIYWAHFTGQTADAIMETAQLQWKGHKTFLPHSEKRLELFNSIYQQLERGYRNENLFYANMTFWSFLSSCIYPGIYHPDKATAHHDIVDQAIDHMDNHLHKMLTLQQMAHSVNLSQSHFSYLFKTNTGYSPIEYFNHLKVQKACQYLLFTNLRIKEVAAQLGMEDPYYFSRLFTKVMGMSPIQYRERKAES</sequence>
<keyword evidence="6" id="KW-1185">Reference proteome</keyword>
<dbReference type="EMBL" id="PYAW01000005">
    <property type="protein sequence ID" value="PSL44830.1"/>
    <property type="molecule type" value="Genomic_DNA"/>
</dbReference>
<keyword evidence="3" id="KW-0804">Transcription</keyword>
<name>A0A2P8HF32_CHINA</name>
<dbReference type="InterPro" id="IPR020449">
    <property type="entry name" value="Tscrpt_reg_AraC-type_HTH"/>
</dbReference>
<proteinExistence type="predicted"/>
<dbReference type="AlphaFoldDB" id="A0A2P8HF32"/>
<keyword evidence="1" id="KW-0805">Transcription regulation</keyword>
<accession>A0A2P8HF32</accession>
<dbReference type="GO" id="GO:0003700">
    <property type="term" value="F:DNA-binding transcription factor activity"/>
    <property type="evidence" value="ECO:0007669"/>
    <property type="project" value="InterPro"/>
</dbReference>
<keyword evidence="2" id="KW-0238">DNA-binding</keyword>
<dbReference type="InterPro" id="IPR003313">
    <property type="entry name" value="AraC-bd"/>
</dbReference>
<dbReference type="SUPFAM" id="SSF51215">
    <property type="entry name" value="Regulatory protein AraC"/>
    <property type="match status" value="1"/>
</dbReference>
<evidence type="ECO:0000256" key="2">
    <source>
        <dbReference type="ARBA" id="ARBA00023125"/>
    </source>
</evidence>
<feature type="domain" description="HTH araC/xylS-type" evidence="4">
    <location>
        <begin position="193"/>
        <end position="291"/>
    </location>
</feature>
<dbReference type="Pfam" id="PF02311">
    <property type="entry name" value="AraC_binding"/>
    <property type="match status" value="1"/>
</dbReference>
<dbReference type="CDD" id="cd06986">
    <property type="entry name" value="cupin_MmsR-like_N"/>
    <property type="match status" value="1"/>
</dbReference>
<evidence type="ECO:0000313" key="6">
    <source>
        <dbReference type="Proteomes" id="UP000240971"/>
    </source>
</evidence>
<dbReference type="InterPro" id="IPR018062">
    <property type="entry name" value="HTH_AraC-typ_CS"/>
</dbReference>
<comment type="caution">
    <text evidence="5">The sequence shown here is derived from an EMBL/GenBank/DDBJ whole genome shotgun (WGS) entry which is preliminary data.</text>
</comment>
<dbReference type="SUPFAM" id="SSF46689">
    <property type="entry name" value="Homeodomain-like"/>
    <property type="match status" value="2"/>
</dbReference>
<dbReference type="PRINTS" id="PR00032">
    <property type="entry name" value="HTHARAC"/>
</dbReference>
<evidence type="ECO:0000256" key="1">
    <source>
        <dbReference type="ARBA" id="ARBA00023015"/>
    </source>
</evidence>
<dbReference type="Proteomes" id="UP000240971">
    <property type="component" value="Unassembled WGS sequence"/>
</dbReference>
<evidence type="ECO:0000313" key="5">
    <source>
        <dbReference type="EMBL" id="PSL44830.1"/>
    </source>
</evidence>
<dbReference type="PANTHER" id="PTHR43280:SF30">
    <property type="entry name" value="MMSAB OPERON REGULATORY PROTEIN"/>
    <property type="match status" value="1"/>
</dbReference>
<reference evidence="5 6" key="1">
    <citation type="submission" date="2018-03" db="EMBL/GenBank/DDBJ databases">
        <title>Genomic Encyclopedia of Archaeal and Bacterial Type Strains, Phase II (KMG-II): from individual species to whole genera.</title>
        <authorList>
            <person name="Goeker M."/>
        </authorList>
    </citation>
    <scope>NUCLEOTIDE SEQUENCE [LARGE SCALE GENOMIC DNA]</scope>
    <source>
        <strain evidence="5 6">DSM 24859</strain>
    </source>
</reference>
<evidence type="ECO:0000259" key="4">
    <source>
        <dbReference type="PROSITE" id="PS01124"/>
    </source>
</evidence>
<dbReference type="InterPro" id="IPR009057">
    <property type="entry name" value="Homeodomain-like_sf"/>
</dbReference>
<protein>
    <submittedName>
        <fullName evidence="5">AraC-like protein</fullName>
    </submittedName>
</protein>
<dbReference type="Gene3D" id="1.10.10.60">
    <property type="entry name" value="Homeodomain-like"/>
    <property type="match status" value="2"/>
</dbReference>
<dbReference type="PANTHER" id="PTHR43280">
    <property type="entry name" value="ARAC-FAMILY TRANSCRIPTIONAL REGULATOR"/>
    <property type="match status" value="1"/>
</dbReference>
<dbReference type="InterPro" id="IPR018060">
    <property type="entry name" value="HTH_AraC"/>
</dbReference>